<dbReference type="EMBL" id="JASCZI010095828">
    <property type="protein sequence ID" value="MED6154100.1"/>
    <property type="molecule type" value="Genomic_DNA"/>
</dbReference>
<proteinExistence type="predicted"/>
<organism evidence="1 2">
    <name type="scientific">Stylosanthes scabra</name>
    <dbReference type="NCBI Taxonomy" id="79078"/>
    <lineage>
        <taxon>Eukaryota</taxon>
        <taxon>Viridiplantae</taxon>
        <taxon>Streptophyta</taxon>
        <taxon>Embryophyta</taxon>
        <taxon>Tracheophyta</taxon>
        <taxon>Spermatophyta</taxon>
        <taxon>Magnoliopsida</taxon>
        <taxon>eudicotyledons</taxon>
        <taxon>Gunneridae</taxon>
        <taxon>Pentapetalae</taxon>
        <taxon>rosids</taxon>
        <taxon>fabids</taxon>
        <taxon>Fabales</taxon>
        <taxon>Fabaceae</taxon>
        <taxon>Papilionoideae</taxon>
        <taxon>50 kb inversion clade</taxon>
        <taxon>dalbergioids sensu lato</taxon>
        <taxon>Dalbergieae</taxon>
        <taxon>Pterocarpus clade</taxon>
        <taxon>Stylosanthes</taxon>
    </lineage>
</organism>
<evidence type="ECO:0000313" key="1">
    <source>
        <dbReference type="EMBL" id="MED6154100.1"/>
    </source>
</evidence>
<keyword evidence="2" id="KW-1185">Reference proteome</keyword>
<gene>
    <name evidence="1" type="ORF">PIB30_108753</name>
</gene>
<feature type="non-terminal residue" evidence="1">
    <location>
        <position position="1"/>
    </location>
</feature>
<accession>A0ABU6U0V8</accession>
<comment type="caution">
    <text evidence="1">The sequence shown here is derived from an EMBL/GenBank/DDBJ whole genome shotgun (WGS) entry which is preliminary data.</text>
</comment>
<reference evidence="1 2" key="1">
    <citation type="journal article" date="2023" name="Plants (Basel)">
        <title>Bridging the Gap: Combining Genomics and Transcriptomics Approaches to Understand Stylosanthes scabra, an Orphan Legume from the Brazilian Caatinga.</title>
        <authorList>
            <person name="Ferreira-Neto J.R.C."/>
            <person name="da Silva M.D."/>
            <person name="Binneck E."/>
            <person name="de Melo N.F."/>
            <person name="da Silva R.H."/>
            <person name="de Melo A.L.T.M."/>
            <person name="Pandolfi V."/>
            <person name="Bustamante F.O."/>
            <person name="Brasileiro-Vidal A.C."/>
            <person name="Benko-Iseppon A.M."/>
        </authorList>
    </citation>
    <scope>NUCLEOTIDE SEQUENCE [LARGE SCALE GENOMIC DNA]</scope>
    <source>
        <tissue evidence="1">Leaves</tissue>
    </source>
</reference>
<name>A0ABU6U0V8_9FABA</name>
<dbReference type="Proteomes" id="UP001341840">
    <property type="component" value="Unassembled WGS sequence"/>
</dbReference>
<evidence type="ECO:0000313" key="2">
    <source>
        <dbReference type="Proteomes" id="UP001341840"/>
    </source>
</evidence>
<protein>
    <submittedName>
        <fullName evidence="1">Uncharacterized protein</fullName>
    </submittedName>
</protein>
<sequence length="118" mass="13498">ILPAPAMDWIEELLGDMSRSNPEARKESFSLNMTWLRQRMQHIPADADDDTLKQYDRCYLMMMIVVTCSRTRATTWYKSGGCFSWRTLTGAVNTHGVQPYSPGDTYCCPALQAVRRLT</sequence>